<evidence type="ECO:0000313" key="7">
    <source>
        <dbReference type="EMBL" id="POS00841.1"/>
    </source>
</evidence>
<organism evidence="7 8">
    <name type="scientific">Flavobacterium croceum DSM 17960</name>
    <dbReference type="NCBI Taxonomy" id="1121886"/>
    <lineage>
        <taxon>Bacteria</taxon>
        <taxon>Pseudomonadati</taxon>
        <taxon>Bacteroidota</taxon>
        <taxon>Flavobacteriia</taxon>
        <taxon>Flavobacteriales</taxon>
        <taxon>Flavobacteriaceae</taxon>
        <taxon>Flavobacterium</taxon>
    </lineage>
</organism>
<dbReference type="InterPro" id="IPR001926">
    <property type="entry name" value="TrpB-like_PALP"/>
</dbReference>
<dbReference type="InterPro" id="IPR027278">
    <property type="entry name" value="ACCD_DCysDesulf"/>
</dbReference>
<evidence type="ECO:0000256" key="1">
    <source>
        <dbReference type="ARBA" id="ARBA00001933"/>
    </source>
</evidence>
<proteinExistence type="inferred from homology"/>
<keyword evidence="3 5" id="KW-0663">Pyridoxal phosphate</keyword>
<gene>
    <name evidence="7" type="ORF">Q361_12031</name>
</gene>
<evidence type="ECO:0000256" key="3">
    <source>
        <dbReference type="ARBA" id="ARBA00022898"/>
    </source>
</evidence>
<sequence>MNILTQKILIPNQNVELYIRREDLIHPYISGNKFRKLKYNIEEAQKRQKKSLLSFGGAYSNHIAALAYAGKLNGFNTIGVIRGEELENNFLQNPTLQFAVSCGMQLYFVSRDEYRNKSTAINLEKYQNIFGDFYLVPEGGTNSLAVKGCQEILTETDSKYDFICTAVGTGGTISGLINSSFNNQKVLGFPALKGDFLDNEIAKYATKTNWKLISDYHFGGYGKVSSELINFLNLFYKQNNIPLDPVYTGKMVFGIVDLLSKDYFPKGSKILIIHTGGLQGITGMNQTLKVKNLPTINYYV</sequence>
<dbReference type="GO" id="GO:0019148">
    <property type="term" value="F:D-cysteine desulfhydrase activity"/>
    <property type="evidence" value="ECO:0007669"/>
    <property type="project" value="TreeGrafter"/>
</dbReference>
<dbReference type="Gene3D" id="3.40.50.1100">
    <property type="match status" value="2"/>
</dbReference>
<evidence type="ECO:0000259" key="6">
    <source>
        <dbReference type="Pfam" id="PF00291"/>
    </source>
</evidence>
<comment type="caution">
    <text evidence="7">The sequence shown here is derived from an EMBL/GenBank/DDBJ whole genome shotgun (WGS) entry which is preliminary data.</text>
</comment>
<accession>A0A2S4N574</accession>
<dbReference type="Pfam" id="PF00291">
    <property type="entry name" value="PALP"/>
    <property type="match status" value="1"/>
</dbReference>
<feature type="domain" description="Tryptophan synthase beta chain-like PALP" evidence="6">
    <location>
        <begin position="14"/>
        <end position="276"/>
    </location>
</feature>
<dbReference type="RefSeq" id="WP_103726977.1">
    <property type="nucleotide sequence ID" value="NZ_PQNY01000020.1"/>
</dbReference>
<comment type="similarity">
    <text evidence="2">Belongs to the ACC deaminase/D-cysteine desulfhydrase family.</text>
</comment>
<dbReference type="AlphaFoldDB" id="A0A2S4N574"/>
<dbReference type="SUPFAM" id="SSF53686">
    <property type="entry name" value="Tryptophan synthase beta subunit-like PLP-dependent enzymes"/>
    <property type="match status" value="1"/>
</dbReference>
<feature type="modified residue" description="N6-(pyridoxal phosphate)lysine" evidence="5">
    <location>
        <position position="33"/>
    </location>
</feature>
<evidence type="ECO:0000313" key="8">
    <source>
        <dbReference type="Proteomes" id="UP000237056"/>
    </source>
</evidence>
<dbReference type="Proteomes" id="UP000237056">
    <property type="component" value="Unassembled WGS sequence"/>
</dbReference>
<evidence type="ECO:0000256" key="5">
    <source>
        <dbReference type="PIRSR" id="PIRSR006278-2"/>
    </source>
</evidence>
<reference evidence="7 8" key="1">
    <citation type="submission" date="2018-01" db="EMBL/GenBank/DDBJ databases">
        <title>Genomic Encyclopedia of Type Strains, Phase I: the one thousand microbial genomes (KMG-I) project.</title>
        <authorList>
            <person name="Goeker M."/>
        </authorList>
    </citation>
    <scope>NUCLEOTIDE SEQUENCE [LARGE SCALE GENOMIC DNA]</scope>
    <source>
        <strain evidence="7 8">DSM 17960</strain>
    </source>
</reference>
<evidence type="ECO:0000256" key="4">
    <source>
        <dbReference type="PIRSR" id="PIRSR006278-1"/>
    </source>
</evidence>
<dbReference type="EMBL" id="PQNY01000020">
    <property type="protein sequence ID" value="POS00841.1"/>
    <property type="molecule type" value="Genomic_DNA"/>
</dbReference>
<comment type="cofactor">
    <cofactor evidence="1">
        <name>pyridoxal 5'-phosphate</name>
        <dbReference type="ChEBI" id="CHEBI:597326"/>
    </cofactor>
</comment>
<feature type="active site" description="Nucleophile" evidence="4">
    <location>
        <position position="60"/>
    </location>
</feature>
<dbReference type="PANTHER" id="PTHR43780">
    <property type="entry name" value="1-AMINOCYCLOPROPANE-1-CARBOXYLATE DEAMINASE-RELATED"/>
    <property type="match status" value="1"/>
</dbReference>
<dbReference type="PIRSF" id="PIRSF006278">
    <property type="entry name" value="ACCD_DCysDesulf"/>
    <property type="match status" value="1"/>
</dbReference>
<name>A0A2S4N574_9FLAO</name>
<evidence type="ECO:0000256" key="2">
    <source>
        <dbReference type="ARBA" id="ARBA00008639"/>
    </source>
</evidence>
<dbReference type="InterPro" id="IPR036052">
    <property type="entry name" value="TrpB-like_PALP_sf"/>
</dbReference>
<keyword evidence="8" id="KW-1185">Reference proteome</keyword>
<dbReference type="PANTHER" id="PTHR43780:SF2">
    <property type="entry name" value="1-AMINOCYCLOPROPANE-1-CARBOXYLATE DEAMINASE-RELATED"/>
    <property type="match status" value="1"/>
</dbReference>
<protein>
    <submittedName>
        <fullName evidence="7">1-aminocyclopropane-1-carboxylate deaminase</fullName>
    </submittedName>
</protein>
<dbReference type="OrthoDB" id="9801249at2"/>